<dbReference type="GeneID" id="64670632"/>
<comment type="caution">
    <text evidence="1">The sequence shown here is derived from an EMBL/GenBank/DDBJ whole genome shotgun (WGS) entry which is preliminary data.</text>
</comment>
<evidence type="ECO:0000313" key="2">
    <source>
        <dbReference type="Proteomes" id="UP001195769"/>
    </source>
</evidence>
<keyword evidence="2" id="KW-1185">Reference proteome</keyword>
<dbReference type="RefSeq" id="XP_041216356.1">
    <property type="nucleotide sequence ID" value="XM_041376334.1"/>
</dbReference>
<gene>
    <name evidence="1" type="ORF">F5891DRAFT_970134</name>
</gene>
<dbReference type="Proteomes" id="UP001195769">
    <property type="component" value="Unassembled WGS sequence"/>
</dbReference>
<accession>A0AAD4DN22</accession>
<sequence length="211" mass="24318">MTVAPHFRRPFSELRAYSPGRKPPHFKAVFADYVVYEQRRHEFMNQPRARAALLHGGLVWRLALHSLGVDHLPSVLDGISREAVPFGLMLCSDDQSYFDDALLEEEVEFICGTYYVDKNDGSIEKVSWWPRPQAWAASGLNVGFWSARCEKWFETRLEHIREGVSRFRDSAPNDANGPLSATQWKRSLKFNNSTPKMMKNMDVACYEFLLN</sequence>
<organism evidence="1 2">
    <name type="scientific">Suillus fuscotomentosus</name>
    <dbReference type="NCBI Taxonomy" id="1912939"/>
    <lineage>
        <taxon>Eukaryota</taxon>
        <taxon>Fungi</taxon>
        <taxon>Dikarya</taxon>
        <taxon>Basidiomycota</taxon>
        <taxon>Agaricomycotina</taxon>
        <taxon>Agaricomycetes</taxon>
        <taxon>Agaricomycetidae</taxon>
        <taxon>Boletales</taxon>
        <taxon>Suillineae</taxon>
        <taxon>Suillaceae</taxon>
        <taxon>Suillus</taxon>
    </lineage>
</organism>
<dbReference type="EMBL" id="JABBWK010000349">
    <property type="protein sequence ID" value="KAG1885295.1"/>
    <property type="molecule type" value="Genomic_DNA"/>
</dbReference>
<feature type="non-terminal residue" evidence="1">
    <location>
        <position position="1"/>
    </location>
</feature>
<proteinExistence type="predicted"/>
<name>A0AAD4DN22_9AGAM</name>
<evidence type="ECO:0000313" key="1">
    <source>
        <dbReference type="EMBL" id="KAG1885295.1"/>
    </source>
</evidence>
<dbReference type="AlphaFoldDB" id="A0AAD4DN22"/>
<protein>
    <submittedName>
        <fullName evidence="1">Uncharacterized protein</fullName>
    </submittedName>
</protein>
<reference evidence="1" key="1">
    <citation type="journal article" date="2020" name="New Phytol.">
        <title>Comparative genomics reveals dynamic genome evolution in host specialist ectomycorrhizal fungi.</title>
        <authorList>
            <person name="Lofgren L.A."/>
            <person name="Nguyen N.H."/>
            <person name="Vilgalys R."/>
            <person name="Ruytinx J."/>
            <person name="Liao H.L."/>
            <person name="Branco S."/>
            <person name="Kuo A."/>
            <person name="LaButti K."/>
            <person name="Lipzen A."/>
            <person name="Andreopoulos W."/>
            <person name="Pangilinan J."/>
            <person name="Riley R."/>
            <person name="Hundley H."/>
            <person name="Na H."/>
            <person name="Barry K."/>
            <person name="Grigoriev I.V."/>
            <person name="Stajich J.E."/>
            <person name="Kennedy P.G."/>
        </authorList>
    </citation>
    <scope>NUCLEOTIDE SEQUENCE</scope>
    <source>
        <strain evidence="1">FC203</strain>
    </source>
</reference>